<gene>
    <name evidence="4" type="ORF">GpartN1_g5958.t1</name>
</gene>
<comment type="caution">
    <text evidence="4">The sequence shown here is derived from an EMBL/GenBank/DDBJ whole genome shotgun (WGS) entry which is preliminary data.</text>
</comment>
<dbReference type="OrthoDB" id="200398at2759"/>
<dbReference type="Proteomes" id="UP001061958">
    <property type="component" value="Unassembled WGS sequence"/>
</dbReference>
<dbReference type="PANTHER" id="PTHR13049:SF2">
    <property type="entry name" value="COILED-COIL DOMAIN-CONTAINING PROTEIN 25"/>
    <property type="match status" value="1"/>
</dbReference>
<evidence type="ECO:0000259" key="3">
    <source>
        <dbReference type="Pfam" id="PF05670"/>
    </source>
</evidence>
<dbReference type="InterPro" id="IPR008532">
    <property type="entry name" value="NFACT_RNA-bd"/>
</dbReference>
<keyword evidence="5" id="KW-1185">Reference proteome</keyword>
<reference evidence="4" key="2">
    <citation type="submission" date="2022-01" db="EMBL/GenBank/DDBJ databases">
        <authorList>
            <person name="Hirooka S."/>
            <person name="Miyagishima S.Y."/>
        </authorList>
    </citation>
    <scope>NUCLEOTIDE SEQUENCE</scope>
    <source>
        <strain evidence="4">NBRC 102759</strain>
    </source>
</reference>
<reference evidence="4" key="1">
    <citation type="journal article" date="2022" name="Proc. Natl. Acad. Sci. U.S.A.">
        <title>Life cycle and functional genomics of the unicellular red alga Galdieria for elucidating algal and plant evolution and industrial use.</title>
        <authorList>
            <person name="Hirooka S."/>
            <person name="Itabashi T."/>
            <person name="Ichinose T.M."/>
            <person name="Onuma R."/>
            <person name="Fujiwara T."/>
            <person name="Yamashita S."/>
            <person name="Jong L.W."/>
            <person name="Tomita R."/>
            <person name="Iwane A.H."/>
            <person name="Miyagishima S.Y."/>
        </authorList>
    </citation>
    <scope>NUCLEOTIDE SEQUENCE</scope>
    <source>
        <strain evidence="4">NBRC 102759</strain>
    </source>
</reference>
<feature type="domain" description="NFACT RNA-binding" evidence="3">
    <location>
        <begin position="1"/>
        <end position="110"/>
    </location>
</feature>
<comment type="similarity">
    <text evidence="1">Belongs to the CCDC25 family.</text>
</comment>
<sequence length="211" mass="25114">MVYFFTTHDPQYTIYMGRDKFENEQLLQYGWDEDVWFHVDKHSSAHVYLRLPSGKTIDEIPSNIIEDCAQLVKYNSIEGNKLHGVVVVYTPWSNLKKTVDMDVGQVGFKNRKIVKSITVEKRKNDVINRLERSKKELFPNLAKEKEDHERELILKRKQAFKEQLKAEKLQRQEQELRKQELSYSRIMVEDNMTSNKDLESSTFEEYEESFL</sequence>
<name>A0A9C7USY9_9RHOD</name>
<dbReference type="Pfam" id="PF05670">
    <property type="entry name" value="NFACT-R_1"/>
    <property type="match status" value="1"/>
</dbReference>
<evidence type="ECO:0000256" key="2">
    <source>
        <dbReference type="SAM" id="Coils"/>
    </source>
</evidence>
<evidence type="ECO:0000256" key="1">
    <source>
        <dbReference type="ARBA" id="ARBA00008998"/>
    </source>
</evidence>
<evidence type="ECO:0000313" key="4">
    <source>
        <dbReference type="EMBL" id="GJQ14167.1"/>
    </source>
</evidence>
<protein>
    <recommendedName>
        <fullName evidence="3">NFACT RNA-binding domain-containing protein</fullName>
    </recommendedName>
</protein>
<dbReference type="PANTHER" id="PTHR13049">
    <property type="entry name" value="DUF814-RELATED"/>
    <property type="match status" value="1"/>
</dbReference>
<organism evidence="4 5">
    <name type="scientific">Galdieria partita</name>
    <dbReference type="NCBI Taxonomy" id="83374"/>
    <lineage>
        <taxon>Eukaryota</taxon>
        <taxon>Rhodophyta</taxon>
        <taxon>Bangiophyceae</taxon>
        <taxon>Galdieriales</taxon>
        <taxon>Galdieriaceae</taxon>
        <taxon>Galdieria</taxon>
    </lineage>
</organism>
<feature type="coiled-coil region" evidence="2">
    <location>
        <begin position="157"/>
        <end position="189"/>
    </location>
</feature>
<dbReference type="EMBL" id="BQMJ01000052">
    <property type="protein sequence ID" value="GJQ14167.1"/>
    <property type="molecule type" value="Genomic_DNA"/>
</dbReference>
<dbReference type="AlphaFoldDB" id="A0A9C7USY9"/>
<accession>A0A9C7USY9</accession>
<dbReference type="InterPro" id="IPR039730">
    <property type="entry name" value="Jlp2/Ccd25"/>
</dbReference>
<proteinExistence type="inferred from homology"/>
<keyword evidence="2" id="KW-0175">Coiled coil</keyword>
<evidence type="ECO:0000313" key="5">
    <source>
        <dbReference type="Proteomes" id="UP001061958"/>
    </source>
</evidence>